<keyword evidence="1" id="KW-0479">Metal-binding</keyword>
<dbReference type="SUPFAM" id="SSF56281">
    <property type="entry name" value="Metallo-hydrolase/oxidoreductase"/>
    <property type="match status" value="1"/>
</dbReference>
<name>A0AB38YCF0_9GAMM</name>
<dbReference type="InterPro" id="IPR051682">
    <property type="entry name" value="Mito_Persulfide_Diox"/>
</dbReference>
<dbReference type="Gene3D" id="3.60.15.10">
    <property type="entry name" value="Ribonuclease Z/Hydroxyacylglutathione hydrolase-like"/>
    <property type="match status" value="1"/>
</dbReference>
<dbReference type="InterPro" id="IPR036866">
    <property type="entry name" value="RibonucZ/Hydroxyglut_hydro"/>
</dbReference>
<sequence length="289" mass="32414">MINIKTFYDEATFTLTYVVSDPETHDAVVIDPVLDYNPIGSKVSDTSYQQVVDYVKQEGLKLHYVLETHAHADHLSSSQLFRDDFPGLQVAVSERIRGVQSVFKGVYNLDDSFVANGEQFDYLIQDFEVVEAGSLRIKALPTPGHTPACLTFQIEDAVFTGDALFMPDFGTGRCDFPAGDARTLYKGIQENLYSLPDETRVFVGHDYQPGGRELKYETTIGEEKAKNIQLKASTSEDEFVQFRENKDKTLAAPKLIYQSILVNIDAGHLPKQESNGKRYLKIPLNISTQ</sequence>
<dbReference type="GO" id="GO:0070813">
    <property type="term" value="P:hydrogen sulfide metabolic process"/>
    <property type="evidence" value="ECO:0007669"/>
    <property type="project" value="TreeGrafter"/>
</dbReference>
<dbReference type="Pfam" id="PF00753">
    <property type="entry name" value="Lactamase_B"/>
    <property type="match status" value="1"/>
</dbReference>
<proteinExistence type="predicted"/>
<reference evidence="3" key="1">
    <citation type="submission" date="2022-07" db="EMBL/GenBank/DDBJ databases">
        <title>Complete genome sequence of Salinispirillum sp. LH10-3-1 capable of multiple carbohydrate inversion isolated from a soda lake.</title>
        <authorList>
            <person name="Liu J."/>
            <person name="Zhai Y."/>
            <person name="Zhang H."/>
            <person name="Yang H."/>
            <person name="Qu J."/>
            <person name="Li J."/>
        </authorList>
    </citation>
    <scope>NUCLEOTIDE SEQUENCE</scope>
    <source>
        <strain evidence="3">LH 10-3-1</strain>
    </source>
</reference>
<dbReference type="GO" id="GO:0006749">
    <property type="term" value="P:glutathione metabolic process"/>
    <property type="evidence" value="ECO:0007669"/>
    <property type="project" value="InterPro"/>
</dbReference>
<accession>A0AB38YCF0</accession>
<dbReference type="CDD" id="cd07724">
    <property type="entry name" value="POD-like_MBL-fold"/>
    <property type="match status" value="1"/>
</dbReference>
<dbReference type="RefSeq" id="WP_304994027.1">
    <property type="nucleotide sequence ID" value="NZ_CP101717.1"/>
</dbReference>
<dbReference type="InterPro" id="IPR044528">
    <property type="entry name" value="POD-like_MBL-fold"/>
</dbReference>
<dbReference type="PANTHER" id="PTHR43084:SF1">
    <property type="entry name" value="PERSULFIDE DIOXYGENASE ETHE1, MITOCHONDRIAL"/>
    <property type="match status" value="1"/>
</dbReference>
<protein>
    <submittedName>
        <fullName evidence="3">MBL fold metallo-hydrolase</fullName>
    </submittedName>
</protein>
<evidence type="ECO:0000256" key="1">
    <source>
        <dbReference type="ARBA" id="ARBA00022723"/>
    </source>
</evidence>
<evidence type="ECO:0000259" key="2">
    <source>
        <dbReference type="SMART" id="SM00849"/>
    </source>
</evidence>
<evidence type="ECO:0000313" key="3">
    <source>
        <dbReference type="EMBL" id="WLD56743.1"/>
    </source>
</evidence>
<dbReference type="GO" id="GO:0046872">
    <property type="term" value="F:metal ion binding"/>
    <property type="evidence" value="ECO:0007669"/>
    <property type="project" value="UniProtKB-KW"/>
</dbReference>
<gene>
    <name evidence="3" type="ORF">NFC81_08345</name>
</gene>
<dbReference type="EMBL" id="CP101717">
    <property type="protein sequence ID" value="WLD56743.1"/>
    <property type="molecule type" value="Genomic_DNA"/>
</dbReference>
<feature type="domain" description="Metallo-beta-lactamase" evidence="2">
    <location>
        <begin position="13"/>
        <end position="205"/>
    </location>
</feature>
<dbReference type="GO" id="GO:0050313">
    <property type="term" value="F:sulfur dioxygenase activity"/>
    <property type="evidence" value="ECO:0007669"/>
    <property type="project" value="InterPro"/>
</dbReference>
<dbReference type="AlphaFoldDB" id="A0AB38YCF0"/>
<dbReference type="PANTHER" id="PTHR43084">
    <property type="entry name" value="PERSULFIDE DIOXYGENASE ETHE1"/>
    <property type="match status" value="1"/>
</dbReference>
<dbReference type="InterPro" id="IPR001279">
    <property type="entry name" value="Metallo-B-lactamas"/>
</dbReference>
<organism evidence="3">
    <name type="scientific">Salinispirillum sp. LH 10-3-1</name>
    <dbReference type="NCBI Taxonomy" id="2952525"/>
    <lineage>
        <taxon>Bacteria</taxon>
        <taxon>Pseudomonadati</taxon>
        <taxon>Pseudomonadota</taxon>
        <taxon>Gammaproteobacteria</taxon>
        <taxon>Oceanospirillales</taxon>
        <taxon>Saccharospirillaceae</taxon>
        <taxon>Salinispirillum</taxon>
    </lineage>
</organism>
<dbReference type="SMART" id="SM00849">
    <property type="entry name" value="Lactamase_B"/>
    <property type="match status" value="1"/>
</dbReference>